<organism evidence="4 5">
    <name type="scientific">Paraburkholderia silvatlantica</name>
    <dbReference type="NCBI Taxonomy" id="321895"/>
    <lineage>
        <taxon>Bacteria</taxon>
        <taxon>Pseudomonadati</taxon>
        <taxon>Pseudomonadota</taxon>
        <taxon>Betaproteobacteria</taxon>
        <taxon>Burkholderiales</taxon>
        <taxon>Burkholderiaceae</taxon>
        <taxon>Paraburkholderia</taxon>
    </lineage>
</organism>
<dbReference type="Proteomes" id="UP000247772">
    <property type="component" value="Unassembled WGS sequence"/>
</dbReference>
<feature type="binding site" evidence="2">
    <location>
        <position position="75"/>
    </location>
    <ligand>
        <name>substrate</name>
    </ligand>
</feature>
<keyword evidence="4" id="KW-0012">Acyltransferase</keyword>
<dbReference type="GO" id="GO:0016746">
    <property type="term" value="F:acyltransferase activity"/>
    <property type="evidence" value="ECO:0007669"/>
    <property type="project" value="UniProtKB-KW"/>
</dbReference>
<accession>A0A2V4UEV6</accession>
<dbReference type="AlphaFoldDB" id="A0A2V4UEV6"/>
<dbReference type="Gene3D" id="2.160.10.10">
    <property type="entry name" value="Hexapeptide repeat proteins"/>
    <property type="match status" value="1"/>
</dbReference>
<dbReference type="PANTHER" id="PTHR43300:SF4">
    <property type="entry name" value="ACYL-[ACYL-CARRIER-PROTEIN]--UDP-N-ACETYLGLUCOSAMINE O-ACYLTRANSFERASE"/>
    <property type="match status" value="1"/>
</dbReference>
<dbReference type="PANTHER" id="PTHR43300">
    <property type="entry name" value="ACETYLTRANSFERASE"/>
    <property type="match status" value="1"/>
</dbReference>
<dbReference type="Pfam" id="PF00132">
    <property type="entry name" value="Hexapep"/>
    <property type="match status" value="2"/>
</dbReference>
<comment type="caution">
    <text evidence="4">The sequence shown here is derived from an EMBL/GenBank/DDBJ whole genome shotgun (WGS) entry which is preliminary data.</text>
</comment>
<dbReference type="OrthoDB" id="1115300at2"/>
<comment type="similarity">
    <text evidence="1">Belongs to the transferase hexapeptide repeat family.</text>
</comment>
<feature type="region of interest" description="Disordered" evidence="3">
    <location>
        <begin position="205"/>
        <end position="224"/>
    </location>
</feature>
<evidence type="ECO:0000256" key="3">
    <source>
        <dbReference type="SAM" id="MobiDB-lite"/>
    </source>
</evidence>
<name>A0A2V4UEV6_9BURK</name>
<sequence length="224" mass="24651">MQKTRNVVILGDSAFAEIAYEYFTHDSPYEVAGFAVEQAFLNRTDLFGLPVVPFESIEAHFDPQSHDFFAAVTYGQLNRLRTRLYTEAKSRGYRPASYISSQAFVWRNVKMGEHCFIFEHNVVQPFSRLGNNVVLWSGNHIGHHSVIGDNCFVASHAVISGFVEIGANCFVGVNATFANNIRVGADCVIGAGALVASDVDEDKVMRGSAGEPAGSARRLNRIRT</sequence>
<evidence type="ECO:0000313" key="5">
    <source>
        <dbReference type="Proteomes" id="UP000247772"/>
    </source>
</evidence>
<dbReference type="InterPro" id="IPR001451">
    <property type="entry name" value="Hexapep"/>
</dbReference>
<evidence type="ECO:0000256" key="2">
    <source>
        <dbReference type="PIRSR" id="PIRSR620019-2"/>
    </source>
</evidence>
<keyword evidence="4" id="KW-0808">Transferase</keyword>
<protein>
    <submittedName>
        <fullName evidence="4">Sugar O-acyltransferase (Sialic acid O-acetyltransferase NeuD family)</fullName>
    </submittedName>
</protein>
<dbReference type="RefSeq" id="WP_110857011.1">
    <property type="nucleotide sequence ID" value="NZ_QJSQ01000029.1"/>
</dbReference>
<dbReference type="InterPro" id="IPR011004">
    <property type="entry name" value="Trimer_LpxA-like_sf"/>
</dbReference>
<evidence type="ECO:0000256" key="1">
    <source>
        <dbReference type="ARBA" id="ARBA00007274"/>
    </source>
</evidence>
<dbReference type="CDD" id="cd03360">
    <property type="entry name" value="LbH_AT_putative"/>
    <property type="match status" value="1"/>
</dbReference>
<dbReference type="SUPFAM" id="SSF51161">
    <property type="entry name" value="Trimeric LpxA-like enzymes"/>
    <property type="match status" value="1"/>
</dbReference>
<dbReference type="InterPro" id="IPR020019">
    <property type="entry name" value="AcTrfase_PglD-like"/>
</dbReference>
<dbReference type="InterPro" id="IPR050179">
    <property type="entry name" value="Trans_hexapeptide_repeat"/>
</dbReference>
<dbReference type="EMBL" id="QJSQ01000029">
    <property type="protein sequence ID" value="PYE16607.1"/>
    <property type="molecule type" value="Genomic_DNA"/>
</dbReference>
<proteinExistence type="inferred from homology"/>
<evidence type="ECO:0000313" key="4">
    <source>
        <dbReference type="EMBL" id="PYE16607.1"/>
    </source>
</evidence>
<reference evidence="4 5" key="1">
    <citation type="submission" date="2018-06" db="EMBL/GenBank/DDBJ databases">
        <title>Genomic Encyclopedia of Type Strains, Phase IV (KMG-V): Genome sequencing to study the core and pangenomes of soil and plant-associated prokaryotes.</title>
        <authorList>
            <person name="Whitman W."/>
        </authorList>
    </citation>
    <scope>NUCLEOTIDE SEQUENCE [LARGE SCALE GENOMIC DNA]</scope>
    <source>
        <strain evidence="4 5">SRCL-318</strain>
    </source>
</reference>
<gene>
    <name evidence="4" type="ORF">C7410_12948</name>
</gene>
<dbReference type="NCBIfam" id="TIGR03570">
    <property type="entry name" value="NeuD_NnaD"/>
    <property type="match status" value="1"/>
</dbReference>